<sequence>MDDVVTEELLALERRGWDALCDATGADFYGEVMTDDGLMVLADGSVMDRAAVVTALGASPPWHHVAMDDVRLVRAGADAAVLVYTGRAWRTEEEPALTAAMSSLYVRDGGRWRLALYTQTPARAPSAGV</sequence>
<dbReference type="RefSeq" id="WP_369209617.1">
    <property type="nucleotide sequence ID" value="NZ_JBFNXQ010000088.1"/>
</dbReference>
<comment type="caution">
    <text evidence="2">The sequence shown here is derived from an EMBL/GenBank/DDBJ whole genome shotgun (WGS) entry which is preliminary data.</text>
</comment>
<feature type="domain" description="DUF4440" evidence="1">
    <location>
        <begin position="9"/>
        <end position="114"/>
    </location>
</feature>
<evidence type="ECO:0000313" key="3">
    <source>
        <dbReference type="Proteomes" id="UP001560045"/>
    </source>
</evidence>
<accession>A0ABV3XKZ4</accession>
<dbReference type="Proteomes" id="UP001560045">
    <property type="component" value="Unassembled WGS sequence"/>
</dbReference>
<gene>
    <name evidence="2" type="ORF">ABQ292_20795</name>
</gene>
<dbReference type="EMBL" id="JBFNXQ010000088">
    <property type="protein sequence ID" value="MEX5720798.1"/>
    <property type="molecule type" value="Genomic_DNA"/>
</dbReference>
<name>A0ABV3XKZ4_9ACTN</name>
<dbReference type="InterPro" id="IPR027843">
    <property type="entry name" value="DUF4440"/>
</dbReference>
<dbReference type="Gene3D" id="3.10.450.50">
    <property type="match status" value="1"/>
</dbReference>
<protein>
    <submittedName>
        <fullName evidence="2">Nuclear transport factor 2 family protein</fullName>
    </submittedName>
</protein>
<dbReference type="SUPFAM" id="SSF54427">
    <property type="entry name" value="NTF2-like"/>
    <property type="match status" value="1"/>
</dbReference>
<evidence type="ECO:0000259" key="1">
    <source>
        <dbReference type="Pfam" id="PF14534"/>
    </source>
</evidence>
<organism evidence="2 3">
    <name type="scientific">Geodermatophilus maliterrae</name>
    <dbReference type="NCBI Taxonomy" id="3162531"/>
    <lineage>
        <taxon>Bacteria</taxon>
        <taxon>Bacillati</taxon>
        <taxon>Actinomycetota</taxon>
        <taxon>Actinomycetes</taxon>
        <taxon>Geodermatophilales</taxon>
        <taxon>Geodermatophilaceae</taxon>
        <taxon>Geodermatophilus</taxon>
    </lineage>
</organism>
<reference evidence="2 3" key="1">
    <citation type="submission" date="2024-06" db="EMBL/GenBank/DDBJ databases">
        <title>Draft genome sequence of Geodermatophilus badlandi, a novel member of the Geodermatophilaceae isolated from badland sedimentary rocks in the Red desert, Wyoming, USA.</title>
        <authorList>
            <person name="Ben Tekaya S."/>
            <person name="Nouioui I."/>
            <person name="Flores G.M."/>
            <person name="Shaal M.N."/>
            <person name="Bredoire F."/>
            <person name="Basile F."/>
            <person name="Van Diepen L."/>
            <person name="Ward N.L."/>
        </authorList>
    </citation>
    <scope>NUCLEOTIDE SEQUENCE [LARGE SCALE GENOMIC DNA]</scope>
    <source>
        <strain evidence="2 3">WL48A</strain>
    </source>
</reference>
<dbReference type="Pfam" id="PF14534">
    <property type="entry name" value="DUF4440"/>
    <property type="match status" value="1"/>
</dbReference>
<dbReference type="InterPro" id="IPR032710">
    <property type="entry name" value="NTF2-like_dom_sf"/>
</dbReference>
<keyword evidence="3" id="KW-1185">Reference proteome</keyword>
<evidence type="ECO:0000313" key="2">
    <source>
        <dbReference type="EMBL" id="MEX5720798.1"/>
    </source>
</evidence>
<proteinExistence type="predicted"/>